<dbReference type="GO" id="GO:0120330">
    <property type="term" value="C:rixosome complex"/>
    <property type="evidence" value="ECO:0007669"/>
    <property type="project" value="UniProtKB-UniRule"/>
</dbReference>
<dbReference type="PROSITE" id="PS50294">
    <property type="entry name" value="WD_REPEATS_REGION"/>
    <property type="match status" value="1"/>
</dbReference>
<keyword evidence="5" id="KW-0539">Nucleus</keyword>
<evidence type="ECO:0000256" key="7">
    <source>
        <dbReference type="SAM" id="MobiDB-lite"/>
    </source>
</evidence>
<dbReference type="SMART" id="SM00320">
    <property type="entry name" value="WD40"/>
    <property type="match status" value="3"/>
</dbReference>
<dbReference type="PROSITE" id="PS50082">
    <property type="entry name" value="WD_REPEATS_2"/>
    <property type="match status" value="1"/>
</dbReference>
<dbReference type="GO" id="GO:0005656">
    <property type="term" value="C:nuclear pre-replicative complex"/>
    <property type="evidence" value="ECO:0007669"/>
    <property type="project" value="TreeGrafter"/>
</dbReference>
<dbReference type="InterPro" id="IPR045227">
    <property type="entry name" value="WDR18/Ipi3/RID3"/>
</dbReference>
<evidence type="ECO:0000256" key="4">
    <source>
        <dbReference type="PROSITE-ProRule" id="PRU00221"/>
    </source>
</evidence>
<dbReference type="InterPro" id="IPR001680">
    <property type="entry name" value="WD40_rpt"/>
</dbReference>
<keyword evidence="2 4" id="KW-0853">WD repeat</keyword>
<evidence type="ECO:0000256" key="2">
    <source>
        <dbReference type="ARBA" id="ARBA00022574"/>
    </source>
</evidence>
<comment type="similarity">
    <text evidence="1 5">Belongs to the WD repeat IPI3/WDR18 family.</text>
</comment>
<protein>
    <recommendedName>
        <fullName evidence="5">Pre-rRNA-processing protein IPI3</fullName>
    </recommendedName>
</protein>
<dbReference type="GO" id="GO:0006364">
    <property type="term" value="P:rRNA processing"/>
    <property type="evidence" value="ECO:0007669"/>
    <property type="project" value="UniProtKB-UniRule"/>
</dbReference>
<keyword evidence="5" id="KW-0698">rRNA processing</keyword>
<dbReference type="InterPro" id="IPR011047">
    <property type="entry name" value="Quinoprotein_ADH-like_sf"/>
</dbReference>
<dbReference type="Pfam" id="PF00400">
    <property type="entry name" value="WD40"/>
    <property type="match status" value="1"/>
</dbReference>
<evidence type="ECO:0000256" key="6">
    <source>
        <dbReference type="SAM" id="Coils"/>
    </source>
</evidence>
<keyword evidence="6" id="KW-0175">Coiled coil</keyword>
<dbReference type="AlphaFoldDB" id="A0AAV5A2J9"/>
<dbReference type="SUPFAM" id="SSF50998">
    <property type="entry name" value="Quinoprotein alcohol dehydrogenase-like"/>
    <property type="match status" value="1"/>
</dbReference>
<comment type="subcellular location">
    <subcellularLocation>
        <location evidence="5">Nucleus</location>
    </subcellularLocation>
</comment>
<name>A0AAV5A2J9_9AGAM</name>
<evidence type="ECO:0000256" key="1">
    <source>
        <dbReference type="ARBA" id="ARBA00010143"/>
    </source>
</evidence>
<dbReference type="PANTHER" id="PTHR18763:SF0">
    <property type="entry name" value="WD REPEAT-CONTAINING PROTEIN 18"/>
    <property type="match status" value="1"/>
</dbReference>
<accession>A0AAV5A2J9</accession>
<keyword evidence="3" id="KW-0677">Repeat</keyword>
<feature type="region of interest" description="Disordered" evidence="7">
    <location>
        <begin position="421"/>
        <end position="441"/>
    </location>
</feature>
<feature type="coiled-coil region" evidence="6">
    <location>
        <begin position="374"/>
        <end position="401"/>
    </location>
</feature>
<dbReference type="Proteomes" id="UP001050691">
    <property type="component" value="Unassembled WGS sequence"/>
</dbReference>
<dbReference type="InterPro" id="IPR015943">
    <property type="entry name" value="WD40/YVTN_repeat-like_dom_sf"/>
</dbReference>
<gene>
    <name evidence="8" type="ORF">Clacol_000304</name>
</gene>
<comment type="subunit">
    <text evidence="5">Component of the RIX1 complex, composed of IPI1, RIX1/IPI2 and IPI3 in a 1:2:2 stoichiometry. The complex interacts (via RIX1) with MDN1 (via its hexameric AAA ATPase ring) and the pre-60S ribosome particles.</text>
</comment>
<dbReference type="GO" id="GO:0006261">
    <property type="term" value="P:DNA-templated DNA replication"/>
    <property type="evidence" value="ECO:0007669"/>
    <property type="project" value="TreeGrafter"/>
</dbReference>
<dbReference type="Gene3D" id="2.130.10.10">
    <property type="entry name" value="YVTN repeat-like/Quinoprotein amine dehydrogenase"/>
    <property type="match status" value="1"/>
</dbReference>
<keyword evidence="9" id="KW-1185">Reference proteome</keyword>
<organism evidence="8 9">
    <name type="scientific">Clathrus columnatus</name>
    <dbReference type="NCBI Taxonomy" id="1419009"/>
    <lineage>
        <taxon>Eukaryota</taxon>
        <taxon>Fungi</taxon>
        <taxon>Dikarya</taxon>
        <taxon>Basidiomycota</taxon>
        <taxon>Agaricomycotina</taxon>
        <taxon>Agaricomycetes</taxon>
        <taxon>Phallomycetidae</taxon>
        <taxon>Phallales</taxon>
        <taxon>Clathraceae</taxon>
        <taxon>Clathrus</taxon>
    </lineage>
</organism>
<sequence>MPIQETIFCCLAPTSNTGSGLIALHDIQTGTSLASFKPTNSTTHSVSYIETRPGLGGVILAAQSDKSIINDQLTNKIILGEKLTCLTLDNSGDYCAGGTSNGRIYLWEVASGILFNTFEAHYRRISTLQFTRDGSALISGSDDSSVSVWLMSRLIDEDLQSEIPSSYCTFNEHTLPITDISCGTGAFPSCRVFTSSMDRSVKSERFIFAGSADGSIYQFNLFRKRSGPGEDFTYEAVGGGGMADVIRVDDETDKRTMSGQIHIYDVVSHQLLRSINVYKDKGLSVTCLSTLLRPIDLFGHVSLGESAASAKENDPVRPVAQFHKIKDAHARVVHDVPIMFPRQPSKPYSFTPSLDELLQEHRYYIQSGSGESNGLSLQSRLSELEVEVTKLRDELATAKGLNDDMWENIVQKVLAGDIKTNTNGEIESESGERSKKRSRNV</sequence>
<proteinExistence type="inferred from homology"/>
<feature type="repeat" description="WD" evidence="4">
    <location>
        <begin position="118"/>
        <end position="149"/>
    </location>
</feature>
<comment type="function">
    <text evidence="5">Component of the RIX1 complex required for processing of ITS2 sequences from 35S pre-rRNA.</text>
</comment>
<dbReference type="PANTHER" id="PTHR18763">
    <property type="entry name" value="WD-REPEAT PROTEIN 18"/>
    <property type="match status" value="1"/>
</dbReference>
<evidence type="ECO:0000313" key="8">
    <source>
        <dbReference type="EMBL" id="GJJ06115.1"/>
    </source>
</evidence>
<evidence type="ECO:0000313" key="9">
    <source>
        <dbReference type="Proteomes" id="UP001050691"/>
    </source>
</evidence>
<reference evidence="8" key="1">
    <citation type="submission" date="2021-10" db="EMBL/GenBank/DDBJ databases">
        <title>De novo Genome Assembly of Clathrus columnatus (Basidiomycota, Fungi) Using Illumina and Nanopore Sequence Data.</title>
        <authorList>
            <person name="Ogiso-Tanaka E."/>
            <person name="Itagaki H."/>
            <person name="Hosoya T."/>
            <person name="Hosaka K."/>
        </authorList>
    </citation>
    <scope>NUCLEOTIDE SEQUENCE</scope>
    <source>
        <strain evidence="8">MO-923</strain>
    </source>
</reference>
<dbReference type="EMBL" id="BPWL01000001">
    <property type="protein sequence ID" value="GJJ06115.1"/>
    <property type="molecule type" value="Genomic_DNA"/>
</dbReference>
<evidence type="ECO:0000256" key="5">
    <source>
        <dbReference type="RuleBase" id="RU369067"/>
    </source>
</evidence>
<comment type="caution">
    <text evidence="8">The sequence shown here is derived from an EMBL/GenBank/DDBJ whole genome shotgun (WGS) entry which is preliminary data.</text>
</comment>
<evidence type="ECO:0000256" key="3">
    <source>
        <dbReference type="ARBA" id="ARBA00022737"/>
    </source>
</evidence>